<feature type="non-terminal residue" evidence="9">
    <location>
        <position position="280"/>
    </location>
</feature>
<feature type="transmembrane region" description="Helical" evidence="8">
    <location>
        <begin position="76"/>
        <end position="94"/>
    </location>
</feature>
<evidence type="ECO:0000313" key="9">
    <source>
        <dbReference type="EMBL" id="ADV40121.1"/>
    </source>
</evidence>
<evidence type="ECO:0000256" key="6">
    <source>
        <dbReference type="ARBA" id="ARBA00022989"/>
    </source>
</evidence>
<evidence type="ECO:0000256" key="1">
    <source>
        <dbReference type="ARBA" id="ARBA00004141"/>
    </source>
</evidence>
<feature type="transmembrane region" description="Helical" evidence="8">
    <location>
        <begin position="173"/>
        <end position="202"/>
    </location>
</feature>
<feature type="transmembrane region" description="Helical" evidence="8">
    <location>
        <begin position="241"/>
        <end position="259"/>
    </location>
</feature>
<dbReference type="GO" id="GO:0000506">
    <property type="term" value="C:glycosylphosphatidylinositol-N-acetylglucosaminyltransferase (GPI-GnT) complex"/>
    <property type="evidence" value="ECO:0007669"/>
    <property type="project" value="TreeGrafter"/>
</dbReference>
<organism evidence="9">
    <name type="scientific">Latrodectus hesperus</name>
    <name type="common">Western black widow spider</name>
    <dbReference type="NCBI Taxonomy" id="256737"/>
    <lineage>
        <taxon>Eukaryota</taxon>
        <taxon>Metazoa</taxon>
        <taxon>Ecdysozoa</taxon>
        <taxon>Arthropoda</taxon>
        <taxon>Chelicerata</taxon>
        <taxon>Arachnida</taxon>
        <taxon>Araneae</taxon>
        <taxon>Araneomorphae</taxon>
        <taxon>Entelegynae</taxon>
        <taxon>Araneoidea</taxon>
        <taxon>Theridiidae</taxon>
        <taxon>Latrodectus</taxon>
    </lineage>
</organism>
<reference evidence="9" key="1">
    <citation type="submission" date="2010-07" db="EMBL/GenBank/DDBJ databases">
        <title>Identification of Proteins Involved in Black Widow Spider Wrapping Silk Fibers.</title>
        <authorList>
            <person name="Nguyen A."/>
            <person name="Verduzco A."/>
            <person name="Vierra C."/>
        </authorList>
    </citation>
    <scope>NUCLEOTIDE SEQUENCE</scope>
</reference>
<evidence type="ECO:0000256" key="7">
    <source>
        <dbReference type="ARBA" id="ARBA00023136"/>
    </source>
</evidence>
<evidence type="ECO:0000256" key="8">
    <source>
        <dbReference type="SAM" id="Phobius"/>
    </source>
</evidence>
<keyword evidence="9" id="KW-0328">Glycosyltransferase</keyword>
<dbReference type="PANTHER" id="PTHR12982">
    <property type="entry name" value="PHOSPHATIDYLINOSITOL GLYCAN, CLASS C"/>
    <property type="match status" value="1"/>
</dbReference>
<name>E7D177_LATHE</name>
<dbReference type="PANTHER" id="PTHR12982:SF0">
    <property type="entry name" value="PHOSPHATIDYLINOSITOL N-ACETYLGLUCOSAMINYLTRANSFERASE SUBUNIT C"/>
    <property type="match status" value="1"/>
</dbReference>
<dbReference type="GO" id="GO:0016757">
    <property type="term" value="F:glycosyltransferase activity"/>
    <property type="evidence" value="ECO:0007669"/>
    <property type="project" value="UniProtKB-KW"/>
</dbReference>
<keyword evidence="5 8" id="KW-0812">Transmembrane</keyword>
<evidence type="ECO:0000256" key="4">
    <source>
        <dbReference type="ARBA" id="ARBA00022502"/>
    </source>
</evidence>
<accession>E7D177</accession>
<protein>
    <submittedName>
        <fullName evidence="9">Phosphatidylinositol N-acetylglucosaminyltransferase subunit C</fullName>
    </submittedName>
</protein>
<proteinExistence type="evidence at transcript level"/>
<evidence type="ECO:0000256" key="5">
    <source>
        <dbReference type="ARBA" id="ARBA00022692"/>
    </source>
</evidence>
<feature type="transmembrane region" description="Helical" evidence="8">
    <location>
        <begin position="214"/>
        <end position="235"/>
    </location>
</feature>
<feature type="transmembrane region" description="Helical" evidence="8">
    <location>
        <begin position="134"/>
        <end position="153"/>
    </location>
</feature>
<sequence>MSEKWEKVLYKKQKYPDNYVDPSFLSNLRKNVNLYHYSWWESVTGACCVTHEVSCTVLFVICYVTMKEDILSIRNIIALMALLTVVCFSIFQLTSQNQWTINVLNIYTNSKSCFIFLTFGYMFSPVLKTLTQTISTDTIYAMVVLMMLLHILLQDYGSDAAIVSSTLSLNSALFAAVCLSSRLPTVMHTFALMLTAVIVFVLQPLMRKFFKENNFGLILITCIFFVTIVIIFMYLSTKFMVLYVLLCLCINLLFPSLFVHCQKYKENIFGPWDEAVVKHE</sequence>
<dbReference type="PIRSF" id="PIRSF016104">
    <property type="entry name" value="GPI2"/>
    <property type="match status" value="1"/>
</dbReference>
<dbReference type="UniPathway" id="UPA00196"/>
<comment type="similarity">
    <text evidence="3">Belongs to the PIGC family.</text>
</comment>
<keyword evidence="4" id="KW-0337">GPI-anchor biosynthesis</keyword>
<dbReference type="InterPro" id="IPR009450">
    <property type="entry name" value="Plno_GlcNAc_GPI2"/>
</dbReference>
<dbReference type="Pfam" id="PF06432">
    <property type="entry name" value="GPI2"/>
    <property type="match status" value="1"/>
</dbReference>
<dbReference type="AlphaFoldDB" id="E7D177"/>
<comment type="pathway">
    <text evidence="2">Glycolipid biosynthesis; glycosylphosphatidylinositol-anchor biosynthesis.</text>
</comment>
<dbReference type="EMBL" id="HQ005825">
    <property type="protein sequence ID" value="ADV40121.1"/>
    <property type="molecule type" value="mRNA"/>
</dbReference>
<comment type="subcellular location">
    <subcellularLocation>
        <location evidence="1">Membrane</location>
        <topology evidence="1">Multi-pass membrane protein</topology>
    </subcellularLocation>
</comment>
<evidence type="ECO:0000256" key="3">
    <source>
        <dbReference type="ARBA" id="ARBA00008321"/>
    </source>
</evidence>
<keyword evidence="7 8" id="KW-0472">Membrane</keyword>
<keyword evidence="9" id="KW-0808">Transferase</keyword>
<feature type="transmembrane region" description="Helical" evidence="8">
    <location>
        <begin position="43"/>
        <end position="64"/>
    </location>
</feature>
<evidence type="ECO:0000256" key="2">
    <source>
        <dbReference type="ARBA" id="ARBA00004687"/>
    </source>
</evidence>
<dbReference type="GO" id="GO:0006506">
    <property type="term" value="P:GPI anchor biosynthetic process"/>
    <property type="evidence" value="ECO:0007669"/>
    <property type="project" value="UniProtKB-UniPathway"/>
</dbReference>
<keyword evidence="6 8" id="KW-1133">Transmembrane helix</keyword>